<sequence>MVFYLHNSYKLTDNKPARYLNEISDIIWPHQNGEIAPKGPLLCSDSRLTLPAGFQLNDFAFKIVISFI</sequence>
<accession>A0A399SZB4</accession>
<dbReference type="EMBL" id="QWGR01000003">
    <property type="protein sequence ID" value="RIJ49376.1"/>
    <property type="molecule type" value="Genomic_DNA"/>
</dbReference>
<proteinExistence type="predicted"/>
<evidence type="ECO:0000313" key="2">
    <source>
        <dbReference type="Proteomes" id="UP000265926"/>
    </source>
</evidence>
<comment type="caution">
    <text evidence="1">The sequence shown here is derived from an EMBL/GenBank/DDBJ whole genome shotgun (WGS) entry which is preliminary data.</text>
</comment>
<reference evidence="1 2" key="1">
    <citation type="submission" date="2018-08" db="EMBL/GenBank/DDBJ databases">
        <title>Pallidiluteibacterium maritimus gen. nov., sp. nov., isolated from coastal sediment.</title>
        <authorList>
            <person name="Zhou L.Y."/>
        </authorList>
    </citation>
    <scope>NUCLEOTIDE SEQUENCE [LARGE SCALE GENOMIC DNA]</scope>
    <source>
        <strain evidence="1 2">XSD2</strain>
    </source>
</reference>
<gene>
    <name evidence="1" type="ORF">D1614_07485</name>
</gene>
<dbReference type="AlphaFoldDB" id="A0A399SZB4"/>
<keyword evidence="2" id="KW-1185">Reference proteome</keyword>
<protein>
    <submittedName>
        <fullName evidence="1">Uncharacterized protein</fullName>
    </submittedName>
</protein>
<organism evidence="1 2">
    <name type="scientific">Maribellus luteus</name>
    <dbReference type="NCBI Taxonomy" id="2305463"/>
    <lineage>
        <taxon>Bacteria</taxon>
        <taxon>Pseudomonadati</taxon>
        <taxon>Bacteroidota</taxon>
        <taxon>Bacteroidia</taxon>
        <taxon>Marinilabiliales</taxon>
        <taxon>Prolixibacteraceae</taxon>
        <taxon>Maribellus</taxon>
    </lineage>
</organism>
<dbReference type="Proteomes" id="UP000265926">
    <property type="component" value="Unassembled WGS sequence"/>
</dbReference>
<evidence type="ECO:0000313" key="1">
    <source>
        <dbReference type="EMBL" id="RIJ49376.1"/>
    </source>
</evidence>
<name>A0A399SZB4_9BACT</name>